<organism evidence="1 2">
    <name type="scientific">Cyanobacterium stanieri LEGE 03274</name>
    <dbReference type="NCBI Taxonomy" id="1828756"/>
    <lineage>
        <taxon>Bacteria</taxon>
        <taxon>Bacillati</taxon>
        <taxon>Cyanobacteriota</taxon>
        <taxon>Cyanophyceae</taxon>
        <taxon>Oscillatoriophycideae</taxon>
        <taxon>Chroococcales</taxon>
        <taxon>Geminocystaceae</taxon>
        <taxon>Cyanobacterium</taxon>
    </lineage>
</organism>
<name>A0ABR9V0Y3_9CHRO</name>
<protein>
    <submittedName>
        <fullName evidence="1">Uncharacterized protein</fullName>
    </submittedName>
</protein>
<evidence type="ECO:0000313" key="1">
    <source>
        <dbReference type="EMBL" id="MBE9221236.1"/>
    </source>
</evidence>
<dbReference type="Proteomes" id="UP000654604">
    <property type="component" value="Unassembled WGS sequence"/>
</dbReference>
<gene>
    <name evidence="1" type="ORF">IQ215_00855</name>
</gene>
<accession>A0ABR9V0Y3</accession>
<sequence length="73" mass="8114">MIQVSGKVEYRVIALGAWALVTQGGKTYELYNPPQDLKQDGITVEVKGIIRDDVMTISMIGKILEVRSFTIKS</sequence>
<proteinExistence type="predicted"/>
<dbReference type="RefSeq" id="WP_193799428.1">
    <property type="nucleotide sequence ID" value="NZ_JADEWC010000001.1"/>
</dbReference>
<dbReference type="EMBL" id="JADEWC010000001">
    <property type="protein sequence ID" value="MBE9221236.1"/>
    <property type="molecule type" value="Genomic_DNA"/>
</dbReference>
<evidence type="ECO:0000313" key="2">
    <source>
        <dbReference type="Proteomes" id="UP000654604"/>
    </source>
</evidence>
<comment type="caution">
    <text evidence="1">The sequence shown here is derived from an EMBL/GenBank/DDBJ whole genome shotgun (WGS) entry which is preliminary data.</text>
</comment>
<reference evidence="1 2" key="1">
    <citation type="submission" date="2020-10" db="EMBL/GenBank/DDBJ databases">
        <authorList>
            <person name="Castelo-Branco R."/>
            <person name="Eusebio N."/>
            <person name="Adriana R."/>
            <person name="Vieira A."/>
            <person name="Brugerolle De Fraissinette N."/>
            <person name="Rezende De Castro R."/>
            <person name="Schneider M.P."/>
            <person name="Vasconcelos V."/>
            <person name="Leao P.N."/>
        </authorList>
    </citation>
    <scope>NUCLEOTIDE SEQUENCE [LARGE SCALE GENOMIC DNA]</scope>
    <source>
        <strain evidence="1 2">LEGE 03274</strain>
    </source>
</reference>
<keyword evidence="2" id="KW-1185">Reference proteome</keyword>